<feature type="compositionally biased region" description="Acidic residues" evidence="2">
    <location>
        <begin position="910"/>
        <end position="924"/>
    </location>
</feature>
<feature type="compositionally biased region" description="Gly residues" evidence="2">
    <location>
        <begin position="592"/>
        <end position="601"/>
    </location>
</feature>
<organism evidence="4 5">
    <name type="scientific">Rhodotorula diobovata</name>
    <dbReference type="NCBI Taxonomy" id="5288"/>
    <lineage>
        <taxon>Eukaryota</taxon>
        <taxon>Fungi</taxon>
        <taxon>Dikarya</taxon>
        <taxon>Basidiomycota</taxon>
        <taxon>Pucciniomycotina</taxon>
        <taxon>Microbotryomycetes</taxon>
        <taxon>Sporidiobolales</taxon>
        <taxon>Sporidiobolaceae</taxon>
        <taxon>Rhodotorula</taxon>
    </lineage>
</organism>
<feature type="compositionally biased region" description="Low complexity" evidence="2">
    <location>
        <begin position="867"/>
        <end position="877"/>
    </location>
</feature>
<dbReference type="Gene3D" id="1.25.40.280">
    <property type="entry name" value="alix/aip1 like domains"/>
    <property type="match status" value="1"/>
</dbReference>
<evidence type="ECO:0000259" key="3">
    <source>
        <dbReference type="PROSITE" id="PS51180"/>
    </source>
</evidence>
<evidence type="ECO:0000256" key="1">
    <source>
        <dbReference type="ARBA" id="ARBA00038154"/>
    </source>
</evidence>
<dbReference type="GO" id="GO:0005768">
    <property type="term" value="C:endosome"/>
    <property type="evidence" value="ECO:0007669"/>
    <property type="project" value="TreeGrafter"/>
</dbReference>
<keyword evidence="5" id="KW-1185">Reference proteome</keyword>
<dbReference type="SMART" id="SM01041">
    <property type="entry name" value="BRO1"/>
    <property type="match status" value="1"/>
</dbReference>
<feature type="compositionally biased region" description="Polar residues" evidence="2">
    <location>
        <begin position="718"/>
        <end position="731"/>
    </location>
</feature>
<dbReference type="AlphaFoldDB" id="A0A5C5FVY9"/>
<feature type="domain" description="BRO1" evidence="3">
    <location>
        <begin position="7"/>
        <end position="428"/>
    </location>
</feature>
<feature type="compositionally biased region" description="Pro residues" evidence="2">
    <location>
        <begin position="814"/>
        <end position="830"/>
    </location>
</feature>
<protein>
    <submittedName>
        <fullName evidence="4">BRO1-like domain-containing protein</fullName>
    </submittedName>
</protein>
<feature type="compositionally biased region" description="Low complexity" evidence="2">
    <location>
        <begin position="837"/>
        <end position="847"/>
    </location>
</feature>
<dbReference type="PANTHER" id="PTHR23030:SF39">
    <property type="entry name" value="PROGRAMMED CELL DEATH 6-INTERACTING PROTEIN"/>
    <property type="match status" value="1"/>
</dbReference>
<sequence>MSTHNNNLVPLPFKHTQPLATLADDILAHLANTSESTHPDALRPDALAWQHLRLRAFAHSGLPLVHKDSGPLLEQYYAQLSFILTKLPSETPLTFPWYPLFISPSSLPSTSASGAFPPTAASAAPLAPPLALPSLEYERAGVLYDLAAVHAALGTERTRNDEAGIKAAIAAFQTAAGVLTHLLTLLPRLHASLHGGPAPADLSAPTVTALRDLCLAQAQEVAWQKAVMDRLKNGTVAKIAARVAELYALARGAAELARAGTADAQPFAFPEDTIRYLAIKEAHFGAVAQYRRAIDDLGANRYGDELGRLQLAEDKLQEAGKLGRRGVPDAVVRDLKASRASPLPLVLVVLLMLARGGTDAEDNNLIYLSPPTPASSLPPIPPATLARATLPPTLAAPLAHLRAPAIFAALVPRQVAEVLELWEDRKRGWVDERVEARARALECRAAGLLTQLHLPSSLEASHQPLGVPPAVLDAAARVQAEGGVARLEAMMQDVRRVAGVNARMLKEATDTLDRESTADAAHRAGHGPPRWTRPSSDAAAQPLRERAQQLEAVLRTAGDSDALVRAKFGEWEAALRVLEGGRDALAREVPASGGGAGGNGRGEGEGEGEGDAQRDRARRALRALLDQLADLRAARARVVDAARTSIAQCEIRERVLREAERRAAEGRARGGEDEGEGEGVGVGAREGSGLEEWEELLEGEGERLMRVWDEEMRRSALTLPTSDSPTRQAQHSLLASASATPSAAQQARERATAHYATAGDKFVEMLQNLQEGLAFYAKLGKLLGELRDACRSFDYARTAEAQDLARALSAAPSLSPPPPSSAPAPAPAPGTPRRRTPAAAAPPARGPQGQGQGQGGEATPRRSTRRAAQAQAQAQVQDGPASPAPSAVKTPARSKKKAAAPAAASANAKEEEEEETREEEEAGEREEVPAAAAAVGGWDPSQGIRFG</sequence>
<dbReference type="Gene3D" id="1.20.140.50">
    <property type="entry name" value="alix/aip1 like domains"/>
    <property type="match status" value="1"/>
</dbReference>
<dbReference type="Proteomes" id="UP000311382">
    <property type="component" value="Unassembled WGS sequence"/>
</dbReference>
<feature type="region of interest" description="Disordered" evidence="2">
    <location>
        <begin position="718"/>
        <end position="748"/>
    </location>
</feature>
<feature type="region of interest" description="Disordered" evidence="2">
    <location>
        <begin position="663"/>
        <end position="685"/>
    </location>
</feature>
<dbReference type="PANTHER" id="PTHR23030">
    <property type="entry name" value="PCD6 INTERACTING PROTEIN-RELATED"/>
    <property type="match status" value="1"/>
</dbReference>
<evidence type="ECO:0000313" key="4">
    <source>
        <dbReference type="EMBL" id="TNY20372.1"/>
    </source>
</evidence>
<dbReference type="Gene3D" id="1.20.120.560">
    <property type="entry name" value="alix/aip1 in complex with the ypdl late domain"/>
    <property type="match status" value="1"/>
</dbReference>
<evidence type="ECO:0000313" key="5">
    <source>
        <dbReference type="Proteomes" id="UP000311382"/>
    </source>
</evidence>
<feature type="compositionally biased region" description="Low complexity" evidence="2">
    <location>
        <begin position="732"/>
        <end position="746"/>
    </location>
</feature>
<evidence type="ECO:0000256" key="2">
    <source>
        <dbReference type="SAM" id="MobiDB-lite"/>
    </source>
</evidence>
<dbReference type="OrthoDB" id="64867at2759"/>
<name>A0A5C5FVY9_9BASI</name>
<feature type="compositionally biased region" description="Basic and acidic residues" evidence="2">
    <location>
        <begin position="663"/>
        <end position="672"/>
    </location>
</feature>
<feature type="region of interest" description="Disordered" evidence="2">
    <location>
        <begin position="807"/>
        <end position="947"/>
    </location>
</feature>
<feature type="region of interest" description="Disordered" evidence="2">
    <location>
        <begin position="588"/>
        <end position="614"/>
    </location>
</feature>
<proteinExistence type="inferred from homology"/>
<dbReference type="InterPro" id="IPR038499">
    <property type="entry name" value="BRO1_sf"/>
</dbReference>
<dbReference type="STRING" id="5288.A0A5C5FVY9"/>
<dbReference type="EMBL" id="SOZI01000068">
    <property type="protein sequence ID" value="TNY20372.1"/>
    <property type="molecule type" value="Genomic_DNA"/>
</dbReference>
<gene>
    <name evidence="4" type="ORF">DMC30DRAFT_408922</name>
</gene>
<dbReference type="Pfam" id="PF03097">
    <property type="entry name" value="BRO1"/>
    <property type="match status" value="1"/>
</dbReference>
<feature type="compositionally biased region" description="Basic and acidic residues" evidence="2">
    <location>
        <begin position="509"/>
        <end position="522"/>
    </location>
</feature>
<dbReference type="InterPro" id="IPR004328">
    <property type="entry name" value="BRO1_dom"/>
</dbReference>
<dbReference type="InterPro" id="IPR025304">
    <property type="entry name" value="ALIX_V_dom"/>
</dbReference>
<dbReference type="Pfam" id="PF13949">
    <property type="entry name" value="ALIX_LYPXL_bnd"/>
    <property type="match status" value="1"/>
</dbReference>
<comment type="caution">
    <text evidence="4">The sequence shown here is derived from an EMBL/GenBank/DDBJ whole genome shotgun (WGS) entry which is preliminary data.</text>
</comment>
<feature type="region of interest" description="Disordered" evidence="2">
    <location>
        <begin position="509"/>
        <end position="542"/>
    </location>
</feature>
<comment type="similarity">
    <text evidence="1">Belongs to the palA/RIM20 family.</text>
</comment>
<accession>A0A5C5FVY9</accession>
<reference evidence="4 5" key="1">
    <citation type="submission" date="2019-03" db="EMBL/GenBank/DDBJ databases">
        <title>Rhodosporidium diobovatum UCD-FST 08-225 genome sequencing, assembly, and annotation.</title>
        <authorList>
            <person name="Fakankun I.U."/>
            <person name="Fristensky B."/>
            <person name="Levin D.B."/>
        </authorList>
    </citation>
    <scope>NUCLEOTIDE SEQUENCE [LARGE SCALE GENOMIC DNA]</scope>
    <source>
        <strain evidence="4 5">UCD-FST 08-225</strain>
    </source>
</reference>
<dbReference type="PROSITE" id="PS51180">
    <property type="entry name" value="BRO1"/>
    <property type="match status" value="1"/>
</dbReference>